<dbReference type="Proteomes" id="UP000037931">
    <property type="component" value="Unassembled WGS sequence"/>
</dbReference>
<dbReference type="STRING" id="50340.PF66_02365"/>
<evidence type="ECO:0000256" key="4">
    <source>
        <dbReference type="ARBA" id="ARBA00023163"/>
    </source>
</evidence>
<organism evidence="7 8">
    <name type="scientific">Pseudomonas asplenii</name>
    <dbReference type="NCBI Taxonomy" id="53407"/>
    <lineage>
        <taxon>Bacteria</taxon>
        <taxon>Pseudomonadati</taxon>
        <taxon>Pseudomonadota</taxon>
        <taxon>Gammaproteobacteria</taxon>
        <taxon>Pseudomonadales</taxon>
        <taxon>Pseudomonadaceae</taxon>
        <taxon>Pseudomonas</taxon>
    </lineage>
</organism>
<dbReference type="RefSeq" id="WP_054059444.1">
    <property type="nucleotide sequence ID" value="NZ_JSYZ01000007.1"/>
</dbReference>
<dbReference type="GO" id="GO:0043565">
    <property type="term" value="F:sequence-specific DNA binding"/>
    <property type="evidence" value="ECO:0007669"/>
    <property type="project" value="InterPro"/>
</dbReference>
<evidence type="ECO:0000256" key="2">
    <source>
        <dbReference type="ARBA" id="ARBA00023015"/>
    </source>
</evidence>
<gene>
    <name evidence="7" type="ORF">PF66_02365</name>
</gene>
<dbReference type="PROSITE" id="PS01124">
    <property type="entry name" value="HTH_ARAC_FAMILY_2"/>
    <property type="match status" value="1"/>
</dbReference>
<keyword evidence="4" id="KW-0804">Transcription</keyword>
<name>A0A0N1J616_9PSED</name>
<sequence>MHRAIATLHNRCAELTQAQQWMSAICGPHQLRSRHPEQLCFSHLGTRLPALGTVLGRIAYGTAVNIGIRSLDAYSISLPLRGRQRLRSGRDQVRSDAGCGLVVSPLEAHSLELGGDCEKLQVVVHRRALEEVAEEMLQRPLREPIRFRAQMDIGREEVAAWWLSVRQLLDNWPQLSALYAQPRLARDMEGLLIRALLLAQPNNYSDELEQGGQERIPHYLVRARQFLQDHAREALRLDDLEQVAGVSREKLYDAFRRHHGLTPMAYLKHYRLTAVRSALLSGGAAASVSSVALEWGFGHLGRFASDYRKAFGESPSGTLARLR</sequence>
<comment type="caution">
    <text evidence="7">The sequence shown here is derived from an EMBL/GenBank/DDBJ whole genome shotgun (WGS) entry which is preliminary data.</text>
</comment>
<dbReference type="InterPro" id="IPR009057">
    <property type="entry name" value="Homeodomain-like_sf"/>
</dbReference>
<keyword evidence="8" id="KW-1185">Reference proteome</keyword>
<dbReference type="Gene3D" id="1.10.10.60">
    <property type="entry name" value="Homeodomain-like"/>
    <property type="match status" value="1"/>
</dbReference>
<keyword evidence="2" id="KW-0805">Transcription regulation</keyword>
<reference evidence="7 8" key="1">
    <citation type="journal article" date="2015" name="PLoS ONE">
        <title>Rice-Infecting Pseudomonas Genomes Are Highly Accessorized and Harbor Multiple Putative Virulence Mechanisms to Cause Sheath Brown Rot.</title>
        <authorList>
            <person name="Quibod I.L."/>
            <person name="Grande G."/>
            <person name="Oreiro E.G."/>
            <person name="Borja F.N."/>
            <person name="Dossa G.S."/>
            <person name="Mauleon R."/>
            <person name="Cruz C.V."/>
            <person name="Oliva R."/>
        </authorList>
    </citation>
    <scope>NUCLEOTIDE SEQUENCE [LARGE SCALE GENOMIC DNA]</scope>
    <source>
        <strain evidence="7 8">IRRI 6609</strain>
    </source>
</reference>
<dbReference type="AlphaFoldDB" id="A0A0N1J616"/>
<evidence type="ECO:0000259" key="6">
    <source>
        <dbReference type="PROSITE" id="PS01124"/>
    </source>
</evidence>
<evidence type="ECO:0000313" key="8">
    <source>
        <dbReference type="Proteomes" id="UP000037931"/>
    </source>
</evidence>
<dbReference type="Pfam" id="PF14525">
    <property type="entry name" value="AraC_binding_2"/>
    <property type="match status" value="1"/>
</dbReference>
<dbReference type="PATRIC" id="fig|50340.43.peg.5737"/>
<accession>A0A0N1J616</accession>
<dbReference type="PANTHER" id="PTHR46796:SF12">
    <property type="entry name" value="HTH-TYPE DNA-BINDING TRANSCRIPTIONAL ACTIVATOR EUTR"/>
    <property type="match status" value="1"/>
</dbReference>
<dbReference type="GO" id="GO:0003700">
    <property type="term" value="F:DNA-binding transcription factor activity"/>
    <property type="evidence" value="ECO:0007669"/>
    <property type="project" value="InterPro"/>
</dbReference>
<dbReference type="PANTHER" id="PTHR46796">
    <property type="entry name" value="HTH-TYPE TRANSCRIPTIONAL ACTIVATOR RHAS-RELATED"/>
    <property type="match status" value="1"/>
</dbReference>
<comment type="subcellular location">
    <subcellularLocation>
        <location evidence="1">Cytoplasm</location>
    </subcellularLocation>
</comment>
<protein>
    <submittedName>
        <fullName evidence="7">DNA-binding domain-containing protein, AraC-type</fullName>
    </submittedName>
</protein>
<dbReference type="SUPFAM" id="SSF46689">
    <property type="entry name" value="Homeodomain-like"/>
    <property type="match status" value="1"/>
</dbReference>
<evidence type="ECO:0000313" key="7">
    <source>
        <dbReference type="EMBL" id="KPA91482.1"/>
    </source>
</evidence>
<keyword evidence="3 7" id="KW-0238">DNA-binding</keyword>
<dbReference type="InterPro" id="IPR035418">
    <property type="entry name" value="AraC-bd_2"/>
</dbReference>
<dbReference type="PROSITE" id="PS00041">
    <property type="entry name" value="HTH_ARAC_FAMILY_1"/>
    <property type="match status" value="1"/>
</dbReference>
<evidence type="ECO:0000256" key="5">
    <source>
        <dbReference type="ARBA" id="ARBA00037345"/>
    </source>
</evidence>
<dbReference type="InterPro" id="IPR018060">
    <property type="entry name" value="HTH_AraC"/>
</dbReference>
<proteinExistence type="predicted"/>
<dbReference type="EMBL" id="JSYZ01000007">
    <property type="protein sequence ID" value="KPA91482.1"/>
    <property type="molecule type" value="Genomic_DNA"/>
</dbReference>
<dbReference type="SMART" id="SM00342">
    <property type="entry name" value="HTH_ARAC"/>
    <property type="match status" value="1"/>
</dbReference>
<dbReference type="InterPro" id="IPR050204">
    <property type="entry name" value="AraC_XylS_family_regulators"/>
</dbReference>
<dbReference type="OrthoDB" id="6003540at2"/>
<feature type="domain" description="HTH araC/xylS-type" evidence="6">
    <location>
        <begin position="221"/>
        <end position="321"/>
    </location>
</feature>
<evidence type="ECO:0000256" key="3">
    <source>
        <dbReference type="ARBA" id="ARBA00023125"/>
    </source>
</evidence>
<evidence type="ECO:0000256" key="1">
    <source>
        <dbReference type="ARBA" id="ARBA00004496"/>
    </source>
</evidence>
<comment type="function">
    <text evidence="5">Regulatory protein of the TOL plasmid xyl operons. XylS activates the xylXYZLTEGFJQKIH operon required for the degradation of toluene, m-xylene and p-xylene.</text>
</comment>
<dbReference type="GO" id="GO:0009893">
    <property type="term" value="P:positive regulation of metabolic process"/>
    <property type="evidence" value="ECO:0007669"/>
    <property type="project" value="UniProtKB-ARBA"/>
</dbReference>
<dbReference type="InterPro" id="IPR018062">
    <property type="entry name" value="HTH_AraC-typ_CS"/>
</dbReference>
<dbReference type="GO" id="GO:0005737">
    <property type="term" value="C:cytoplasm"/>
    <property type="evidence" value="ECO:0007669"/>
    <property type="project" value="UniProtKB-SubCell"/>
</dbReference>
<dbReference type="Pfam" id="PF12833">
    <property type="entry name" value="HTH_18"/>
    <property type="match status" value="1"/>
</dbReference>